<dbReference type="Gene3D" id="3.40.30.10">
    <property type="entry name" value="Glutaredoxin"/>
    <property type="match status" value="1"/>
</dbReference>
<reference evidence="2 3" key="1">
    <citation type="submission" date="2024-10" db="EMBL/GenBank/DDBJ databases">
        <authorList>
            <person name="Kim D."/>
        </authorList>
    </citation>
    <scope>NUCLEOTIDE SEQUENCE [LARGE SCALE GENOMIC DNA]</scope>
    <source>
        <strain evidence="2">Taebaek</strain>
    </source>
</reference>
<dbReference type="PANTHER" id="PTHR42899:SF1">
    <property type="entry name" value="SPERMATOGENESIS-ASSOCIATED PROTEIN 20"/>
    <property type="match status" value="1"/>
</dbReference>
<accession>A0ABD2KGI4</accession>
<dbReference type="InterPro" id="IPR004879">
    <property type="entry name" value="Ssp411-like_TRX"/>
</dbReference>
<feature type="domain" description="Spermatogenesis-associated protein 20-like TRX" evidence="1">
    <location>
        <begin position="31"/>
        <end position="192"/>
    </location>
</feature>
<dbReference type="AlphaFoldDB" id="A0ABD2KGI4"/>
<dbReference type="CDD" id="cd02955">
    <property type="entry name" value="SSP411"/>
    <property type="match status" value="1"/>
</dbReference>
<dbReference type="InterPro" id="IPR008928">
    <property type="entry name" value="6-hairpin_glycosidase_sf"/>
</dbReference>
<gene>
    <name evidence="2" type="ORF">niasHS_003420</name>
</gene>
<dbReference type="SUPFAM" id="SSF48208">
    <property type="entry name" value="Six-hairpin glycosidases"/>
    <property type="match status" value="1"/>
</dbReference>
<proteinExistence type="predicted"/>
<sequence>MLCSSKIEKLLGRSYTRNFCRTMSSMTKSFTNKLASEKSPYLLQHSANPVDWYPWGDEAFKKAKELNRPIFLSVGYSTCHWCHVMEHESFEDEAIGKLLNENFVSIKVDREERPDVDKLYMSFVQSLTGGGGWPMSVFLTPDLEPITGGTYFPPKDSMGRLGFSTVLRMISNKWNNNSHEVKEQGRELAEAIREGIQQAKSSQLPIADEVVQKSYARLVRQFDRENGGFGSAPKFPKAVDLDFLLYFSVIKKSTEEADNALKMLRLTFEKMFCGGIHDHVGKGFHRYSVDSVWHVPHFEKMLYDQGQLLRSYAHFYMITGEQMAFEAICDIADYIATNLTHALGGFFCAEDADSLPTEHSNKKREGAFCVWTFEEIEKVLGDRPSRHNENICLDELVNSVFGVKQEGNVPALADPHGELRGKNILHRVDEYEMSKIASENKMTIEQLKQCMEDAKRFLAEERAKRPSPHLDNKILTAWNALAISGFCAAAQAVPTRAAEFQKRAEKAVAFIRSHLFLEGELLRSAYVDNLGQVVQIRHPIKAFADDYAFLIEALLSLYSLNLDENLLQWAHNLQLKMDELFWDSTYDSGYFMSRVGDPSIIVRMQDEQDGAEPCTNSVAASNLLCLGFLLDSADFRRRANDCFAGAAKRIEKYPFIMPRMLIALHAATHPPYQVIVVGQSTDEATQKMLKAIRAKFLPMATLIFIDKDRPDQWVLRQNSHLADYASAYRPGQPSVFMCREMSCEMPIATLEELQKRLAEL</sequence>
<name>A0ABD2KGI4_HETSC</name>
<evidence type="ECO:0000259" key="1">
    <source>
        <dbReference type="Pfam" id="PF03190"/>
    </source>
</evidence>
<dbReference type="InterPro" id="IPR024705">
    <property type="entry name" value="Ssp411"/>
</dbReference>
<evidence type="ECO:0000313" key="3">
    <source>
        <dbReference type="Proteomes" id="UP001620645"/>
    </source>
</evidence>
<dbReference type="Proteomes" id="UP001620645">
    <property type="component" value="Unassembled WGS sequence"/>
</dbReference>
<dbReference type="PANTHER" id="PTHR42899">
    <property type="entry name" value="SPERMATOGENESIS-ASSOCIATED PROTEIN 20"/>
    <property type="match status" value="1"/>
</dbReference>
<comment type="caution">
    <text evidence="2">The sequence shown here is derived from an EMBL/GenBank/DDBJ whole genome shotgun (WGS) entry which is preliminary data.</text>
</comment>
<keyword evidence="3" id="KW-1185">Reference proteome</keyword>
<dbReference type="InterPro" id="IPR036249">
    <property type="entry name" value="Thioredoxin-like_sf"/>
</dbReference>
<dbReference type="Pfam" id="PF03190">
    <property type="entry name" value="Thioredox_DsbH"/>
    <property type="match status" value="1"/>
</dbReference>
<organism evidence="2 3">
    <name type="scientific">Heterodera schachtii</name>
    <name type="common">Sugarbeet cyst nematode worm</name>
    <name type="synonym">Tylenchus schachtii</name>
    <dbReference type="NCBI Taxonomy" id="97005"/>
    <lineage>
        <taxon>Eukaryota</taxon>
        <taxon>Metazoa</taxon>
        <taxon>Ecdysozoa</taxon>
        <taxon>Nematoda</taxon>
        <taxon>Chromadorea</taxon>
        <taxon>Rhabditida</taxon>
        <taxon>Tylenchina</taxon>
        <taxon>Tylenchomorpha</taxon>
        <taxon>Tylenchoidea</taxon>
        <taxon>Heteroderidae</taxon>
        <taxon>Heteroderinae</taxon>
        <taxon>Heterodera</taxon>
    </lineage>
</organism>
<dbReference type="SUPFAM" id="SSF52833">
    <property type="entry name" value="Thioredoxin-like"/>
    <property type="match status" value="1"/>
</dbReference>
<protein>
    <recommendedName>
        <fullName evidence="1">Spermatogenesis-associated protein 20-like TRX domain-containing protein</fullName>
    </recommendedName>
</protein>
<dbReference type="EMBL" id="JBICCN010000026">
    <property type="protein sequence ID" value="KAL3102011.1"/>
    <property type="molecule type" value="Genomic_DNA"/>
</dbReference>
<dbReference type="PIRSF" id="PIRSF006402">
    <property type="entry name" value="UCP006402_thioredoxin"/>
    <property type="match status" value="1"/>
</dbReference>
<evidence type="ECO:0000313" key="2">
    <source>
        <dbReference type="EMBL" id="KAL3102011.1"/>
    </source>
</evidence>